<dbReference type="RefSeq" id="WP_219319294.1">
    <property type="nucleotide sequence ID" value="NZ_JAHWYN010000053.1"/>
</dbReference>
<proteinExistence type="predicted"/>
<name>A0ABS6Y1L5_9FLAO</name>
<evidence type="ECO:0008006" key="3">
    <source>
        <dbReference type="Google" id="ProtNLM"/>
    </source>
</evidence>
<sequence>CGTPSGTITVVSQTGMEYSLDGTTYQSSNVFAGLVPNNYTLSVRNVLDATCLAVSGTATKINAVPTAPVVPTALSVVQPTCGIPSGTITVVSQTGMEYSLDGATYQSSNVFAGLVPNNYTLSVRNVLDASCSAVSGTTTKINSVPTAPVVPTALSVVQPTCGTPSGTITVVSQTGMEYSLDGTTYQSSNVFAGLVPNNYTLSVRNVLDATCLAVSGTTTKINAVPTAPVVPTALSVVQPTCGTPSGTITVVSQTGMEYSLDGTTYQSSNVFAGLVPNNYTLSVRNVLDATCLAVSGTATKINAVPTAPVVPTALSVVQPTCGTPSGTITVVSQTGMEYSLDGTTYQSSNVFAGLVPNNYTLSVRNVLDASCSAVSGTTTKINAVPTAPVVPTALSVVQPTCGTPSGTITVVSQTGMEYSLDGTIYQSSNVFAGLVPNNYTLSVRNVLDASCSAVSGTTTKINVVPTAPVVPTALSVVQPTCGTPSGTITVVSQTGMEYSLDGTTYQSSNVFAGLVPNNYTLSVRNVLDASCLAVSGTATKINAVPTAPVVPTALSVVQPTCGIPSGTITVVSQTGMEYSLDGTIYQSSNVFAGLVPNNYTLSVRNVLDASCLAVSGTATKINAVPTAPVVPTALSVVQPTCGIPSGTITVVSQTGMEYSLDGTSYQSSNVFAGLVPNNYTLS</sequence>
<gene>
    <name evidence="1" type="ORF">KZH69_20310</name>
</gene>
<comment type="caution">
    <text evidence="1">The sequence shown here is derived from an EMBL/GenBank/DDBJ whole genome shotgun (WGS) entry which is preliminary data.</text>
</comment>
<organism evidence="1 2">
    <name type="scientific">Flavobacterium taihuense</name>
    <dbReference type="NCBI Taxonomy" id="2857508"/>
    <lineage>
        <taxon>Bacteria</taxon>
        <taxon>Pseudomonadati</taxon>
        <taxon>Bacteroidota</taxon>
        <taxon>Flavobacteriia</taxon>
        <taxon>Flavobacteriales</taxon>
        <taxon>Flavobacteriaceae</taxon>
        <taxon>Flavobacterium</taxon>
    </lineage>
</organism>
<evidence type="ECO:0000313" key="1">
    <source>
        <dbReference type="EMBL" id="MBW4362828.1"/>
    </source>
</evidence>
<dbReference type="Proteomes" id="UP000812031">
    <property type="component" value="Unassembled WGS sequence"/>
</dbReference>
<reference evidence="1 2" key="1">
    <citation type="submission" date="2021-07" db="EMBL/GenBank/DDBJ databases">
        <title>Flavobacterium sp. nov. isolated from sediment on the Taihu Lake.</title>
        <authorList>
            <person name="Qu J.-H."/>
        </authorList>
    </citation>
    <scope>NUCLEOTIDE SEQUENCE [LARGE SCALE GENOMIC DNA]</scope>
    <source>
        <strain evidence="1 2">NAS39</strain>
    </source>
</reference>
<keyword evidence="2" id="KW-1185">Reference proteome</keyword>
<protein>
    <recommendedName>
        <fullName evidence="3">SprB repeat-containing protein</fullName>
    </recommendedName>
</protein>
<accession>A0ABS6Y1L5</accession>
<feature type="non-terminal residue" evidence="1">
    <location>
        <position position="682"/>
    </location>
</feature>
<feature type="non-terminal residue" evidence="1">
    <location>
        <position position="1"/>
    </location>
</feature>
<dbReference type="EMBL" id="JAHWYN010000053">
    <property type="protein sequence ID" value="MBW4362828.1"/>
    <property type="molecule type" value="Genomic_DNA"/>
</dbReference>
<evidence type="ECO:0000313" key="2">
    <source>
        <dbReference type="Proteomes" id="UP000812031"/>
    </source>
</evidence>